<feature type="transmembrane region" description="Helical" evidence="1">
    <location>
        <begin position="57"/>
        <end position="84"/>
    </location>
</feature>
<comment type="caution">
    <text evidence="2">The sequence shown here is derived from an EMBL/GenBank/DDBJ whole genome shotgun (WGS) entry which is preliminary data.</text>
</comment>
<keyword evidence="1" id="KW-0812">Transmembrane</keyword>
<evidence type="ECO:0000256" key="1">
    <source>
        <dbReference type="SAM" id="Phobius"/>
    </source>
</evidence>
<name>A0ABP8FA16_9BACT</name>
<evidence type="ECO:0008006" key="4">
    <source>
        <dbReference type="Google" id="ProtNLM"/>
    </source>
</evidence>
<feature type="transmembrane region" description="Helical" evidence="1">
    <location>
        <begin position="17"/>
        <end position="37"/>
    </location>
</feature>
<feature type="transmembrane region" description="Helical" evidence="1">
    <location>
        <begin position="111"/>
        <end position="136"/>
    </location>
</feature>
<evidence type="ECO:0000313" key="2">
    <source>
        <dbReference type="EMBL" id="GAA4298707.1"/>
    </source>
</evidence>
<keyword evidence="3" id="KW-1185">Reference proteome</keyword>
<keyword evidence="1" id="KW-0472">Membrane</keyword>
<reference evidence="3" key="1">
    <citation type="journal article" date="2019" name="Int. J. Syst. Evol. Microbiol.">
        <title>The Global Catalogue of Microorganisms (GCM) 10K type strain sequencing project: providing services to taxonomists for standard genome sequencing and annotation.</title>
        <authorList>
            <consortium name="The Broad Institute Genomics Platform"/>
            <consortium name="The Broad Institute Genome Sequencing Center for Infectious Disease"/>
            <person name="Wu L."/>
            <person name="Ma J."/>
        </authorList>
    </citation>
    <scope>NUCLEOTIDE SEQUENCE [LARGE SCALE GENOMIC DNA]</scope>
    <source>
        <strain evidence="3">JCM 17917</strain>
    </source>
</reference>
<feature type="transmembrane region" description="Helical" evidence="1">
    <location>
        <begin position="217"/>
        <end position="238"/>
    </location>
</feature>
<dbReference type="EMBL" id="BAABGX010000001">
    <property type="protein sequence ID" value="GAA4298707.1"/>
    <property type="molecule type" value="Genomic_DNA"/>
</dbReference>
<protein>
    <recommendedName>
        <fullName evidence="4">ABC-2 family transporter protein</fullName>
    </recommendedName>
</protein>
<keyword evidence="1" id="KW-1133">Transmembrane helix</keyword>
<feature type="transmembrane region" description="Helical" evidence="1">
    <location>
        <begin position="148"/>
        <end position="173"/>
    </location>
</feature>
<sequence>MNYFPIEVMKLLGSKKLVLSIILSALLLATLFHFLVYDSFDQAFINLFYLKMVQEPYHFWLFKINQIWMLTHVVTMGLLTGLWIKIENGTGWRHYRLFPVSLLKSLFYKQLLVYLGLVLVMVIVSVPLALVSALVLDFDIGEPVHLNAFLLLIEHHLLGGLFYSALLMVLAYFTKDKPTLYYFLMGLTGMLGAIGAPLIPGYAFARIKAMDVSITRGIPVSLGVLVVASFMLAAYCYYQGRARVTVVAS</sequence>
<dbReference type="RefSeq" id="WP_345162428.1">
    <property type="nucleotide sequence ID" value="NZ_BAABGX010000001.1"/>
</dbReference>
<feature type="transmembrane region" description="Helical" evidence="1">
    <location>
        <begin position="180"/>
        <end position="205"/>
    </location>
</feature>
<gene>
    <name evidence="2" type="ORF">GCM10023183_07210</name>
</gene>
<accession>A0ABP8FA16</accession>
<proteinExistence type="predicted"/>
<evidence type="ECO:0000313" key="3">
    <source>
        <dbReference type="Proteomes" id="UP001501844"/>
    </source>
</evidence>
<dbReference type="Proteomes" id="UP001501844">
    <property type="component" value="Unassembled WGS sequence"/>
</dbReference>
<organism evidence="2 3">
    <name type="scientific">Nibribacter koreensis</name>
    <dbReference type="NCBI Taxonomy" id="1084519"/>
    <lineage>
        <taxon>Bacteria</taxon>
        <taxon>Pseudomonadati</taxon>
        <taxon>Bacteroidota</taxon>
        <taxon>Cytophagia</taxon>
        <taxon>Cytophagales</taxon>
        <taxon>Hymenobacteraceae</taxon>
        <taxon>Nibribacter</taxon>
    </lineage>
</organism>